<feature type="region of interest" description="Disordered" evidence="7">
    <location>
        <begin position="556"/>
        <end position="604"/>
    </location>
</feature>
<feature type="compositionally biased region" description="Low complexity" evidence="7">
    <location>
        <begin position="1447"/>
        <end position="1457"/>
    </location>
</feature>
<feature type="compositionally biased region" description="Polar residues" evidence="7">
    <location>
        <begin position="1142"/>
        <end position="1153"/>
    </location>
</feature>
<feature type="region of interest" description="Disordered" evidence="7">
    <location>
        <begin position="188"/>
        <end position="316"/>
    </location>
</feature>
<dbReference type="SMART" id="SM00558">
    <property type="entry name" value="JmjC"/>
    <property type="match status" value="1"/>
</dbReference>
<feature type="region of interest" description="Disordered" evidence="7">
    <location>
        <begin position="1371"/>
        <end position="1391"/>
    </location>
</feature>
<feature type="region of interest" description="Disordered" evidence="7">
    <location>
        <begin position="949"/>
        <end position="986"/>
    </location>
</feature>
<dbReference type="InterPro" id="IPR055500">
    <property type="entry name" value="DUF7072"/>
</dbReference>
<accession>A0A1J7IZK5</accession>
<dbReference type="InterPro" id="IPR034732">
    <property type="entry name" value="EPHD"/>
</dbReference>
<dbReference type="EMBL" id="KV875109">
    <property type="protein sequence ID" value="OIW23048.1"/>
    <property type="molecule type" value="Genomic_DNA"/>
</dbReference>
<dbReference type="Pfam" id="PF13832">
    <property type="entry name" value="zf-HC5HC2H_2"/>
    <property type="match status" value="1"/>
</dbReference>
<dbReference type="Gene3D" id="3.30.40.10">
    <property type="entry name" value="Zinc/RING finger domain, C3HC4 (zinc finger)"/>
    <property type="match status" value="1"/>
</dbReference>
<dbReference type="PROSITE" id="PS51805">
    <property type="entry name" value="EPHD"/>
    <property type="match status" value="1"/>
</dbReference>
<dbReference type="InterPro" id="IPR013083">
    <property type="entry name" value="Znf_RING/FYVE/PHD"/>
</dbReference>
<dbReference type="OrthoDB" id="9547406at2759"/>
<feature type="region of interest" description="Disordered" evidence="7">
    <location>
        <begin position="1"/>
        <end position="87"/>
    </location>
</feature>
<evidence type="ECO:0000256" key="2">
    <source>
        <dbReference type="ARBA" id="ARBA00012900"/>
    </source>
</evidence>
<evidence type="ECO:0000313" key="12">
    <source>
        <dbReference type="Proteomes" id="UP000182658"/>
    </source>
</evidence>
<feature type="compositionally biased region" description="Basic and acidic residues" evidence="7">
    <location>
        <begin position="272"/>
        <end position="284"/>
    </location>
</feature>
<dbReference type="EC" id="1.14.11.66" evidence="2"/>
<dbReference type="CDD" id="cd15571">
    <property type="entry name" value="ePHD"/>
    <property type="match status" value="1"/>
</dbReference>
<protein>
    <recommendedName>
        <fullName evidence="2">[histone H3]-trimethyl-L-lysine(9) demethylase</fullName>
        <ecNumber evidence="2">1.14.11.66</ecNumber>
    </recommendedName>
</protein>
<reference evidence="11 12" key="1">
    <citation type="submission" date="2016-10" db="EMBL/GenBank/DDBJ databases">
        <title>Draft genome sequence of Coniochaeta ligniaria NRRL30616, a lignocellulolytic fungus for bioabatement of inhibitors in plant biomass hydrolysates.</title>
        <authorList>
            <consortium name="DOE Joint Genome Institute"/>
            <person name="Jimenez D.J."/>
            <person name="Hector R.E."/>
            <person name="Riley R."/>
            <person name="Sun H."/>
            <person name="Grigoriev I.V."/>
            <person name="Van Elsas J.D."/>
            <person name="Nichols N.N."/>
        </authorList>
    </citation>
    <scope>NUCLEOTIDE SEQUENCE [LARGE SCALE GENOMIC DNA]</scope>
    <source>
        <strain evidence="11 12">NRRL 30616</strain>
    </source>
</reference>
<feature type="compositionally biased region" description="Polar residues" evidence="7">
    <location>
        <begin position="1116"/>
        <end position="1133"/>
    </location>
</feature>
<feature type="region of interest" description="Disordered" evidence="7">
    <location>
        <begin position="1105"/>
        <end position="1154"/>
    </location>
</feature>
<sequence>MSSEAIGLGPPDPTHASTLADDVDVDAGLGPKTREPSPKLTGLHSPPDSNNAAKLDGSDSELSDIEDMEEPPKSTPPNAEPVDDIGEVLPDHWSGTVPVFRPTMHQFKDFKRFMEKIDSYGMKSGIVKIIPPVEWKENLPPLDDLVKTIRVREPIKQDIMGSNGTYRQVNILHQRSYNIPQWRQLCDQSEHQPPARRGERRAHVEKPKGPARATRGTRSAATNSTAKPAPKPAPGRKRRGRPPVKKAAAAKDEDAEPEERPLTPVSPAPEEEPVKSVEEPVIKEEESEDEPPVVRRMGGVRQPKTQSVSARRKYSKREGSAQIDEAAFKDFDYRMDISDYTPERCEELEKTYWKTLTYAPPLYGADLMGTLFHEDTELWNLNKLPNLLDVLGTKVPGVNTAYLYLGMWKATFAWHLEDVDLYSINYLHFGAPKQWYSISQADARRFEAAMRSIWPTEAKACDQFLRHKAFLISPSHLKQYFNITVNKVVSYPGEFVVTYPYGYHSGYNLGYNCAEAVNFALDSWLPMGKIAKRCECAQAQDSVWVDVYEIERKLRGESTEYEETEDEEEDEDEDDNDTGLLSPPSSHTVRVKGAGMKRKRAPGEKEVKAKKRKIRLRLKTVAEPPCCLCPNDIAGVDIISTDDGRKAHRMCALYVPETYIETVDGKEIAANVANIDKARLELKCLYCRSKRGACFQCSHKKCARSYHATCAAAAGVFVEEEEVPVFDEDGTEYKEQAFEFSCRFHRTKREKKLDSGALDGNSRVRKAAAAIKKNDICQMQYYRGDIFAGVVVENRADEETLLLDIIPNGYVASDLVTEIMLTRNSDRVEVEWKWLLLPDPAEFRLQKASANALPMPTTRKAQQELNAKKRPEDELPRKDDLFVEGGFTWSEFHTCEAIRNPEQVKIDVSKENQVWHYMGKNSTETKAQYTEDPRKRVYNTKSNFLDTIPRPLVTLPPRPAARKPSFAASYPRPAMPPPAAPLGSAVPRQLPAAPKQMPVIPKQQNLAGPKPQDKPYAYKPKPSESRPSGQFTPQKFAQKPAPPISPISQQLVANQQRAASQQHTTGKGLSFGTDPRFKGSATFRSSASDRFAPFGGINGFPQLPGLTWPPAHMKSGQYSQPQTRVWPNSTSTAGPRPERIPMTSSDLKPTSPTVPKVGAATQQNVHAYQKYSFFQVHHNRDSSRYRTPYNLYGGFTNGYEGNLRTFLLKAQQSLSGGKGQSQARTLPSLPPKQLPLASAAQQSNIHAAPPYSSPYGHHLTLSPTSFRADLSVRGDTPISPSPYLATPYSPVASTPAMWDVRQPSPTPLHPAIRPQYANPWQQSFAQQGHGQHHYQQQIYGQQAYGQQHYGPQNFGVSPIQYGPEPKPRFAPHISAPSPMNNRAPAFTKQSYSPIPLPSYVKRLSVSSRASSPSSLLAQHSSTVSGDGKHLSVPTVAHRSVPSPAPEQQQTSAYQVQQSRSEHNSSPLFGLSADSPLSFSGMDSGPPGPAENDVKSEAEAGMNYHEGAMQFPQYTSNHYSPMMPQMQHSPVMQHAHHHGHHMSASAGQNDFPEALVEKMMLDLRRASTGGGLG</sequence>
<feature type="compositionally biased region" description="Low complexity" evidence="7">
    <location>
        <begin position="211"/>
        <end position="228"/>
    </location>
</feature>
<comment type="similarity">
    <text evidence="1">Belongs to the JHDM3 histone demethylase family.</text>
</comment>
<organism evidence="11 12">
    <name type="scientific">Coniochaeta ligniaria NRRL 30616</name>
    <dbReference type="NCBI Taxonomy" id="1408157"/>
    <lineage>
        <taxon>Eukaryota</taxon>
        <taxon>Fungi</taxon>
        <taxon>Dikarya</taxon>
        <taxon>Ascomycota</taxon>
        <taxon>Pezizomycotina</taxon>
        <taxon>Sordariomycetes</taxon>
        <taxon>Sordariomycetidae</taxon>
        <taxon>Coniochaetales</taxon>
        <taxon>Coniochaetaceae</taxon>
        <taxon>Coniochaeta</taxon>
    </lineage>
</organism>
<dbReference type="GO" id="GO:0051864">
    <property type="term" value="F:histone H3K36 demethylase activity"/>
    <property type="evidence" value="ECO:0007669"/>
    <property type="project" value="TreeGrafter"/>
</dbReference>
<dbReference type="GO" id="GO:0008270">
    <property type="term" value="F:zinc ion binding"/>
    <property type="evidence" value="ECO:0007669"/>
    <property type="project" value="UniProtKB-KW"/>
</dbReference>
<dbReference type="Gene3D" id="2.60.120.650">
    <property type="entry name" value="Cupin"/>
    <property type="match status" value="2"/>
</dbReference>
<dbReference type="GO" id="GO:0005634">
    <property type="term" value="C:nucleus"/>
    <property type="evidence" value="ECO:0007669"/>
    <property type="project" value="TreeGrafter"/>
</dbReference>
<evidence type="ECO:0000313" key="11">
    <source>
        <dbReference type="EMBL" id="OIW23048.1"/>
    </source>
</evidence>
<dbReference type="STRING" id="1408157.A0A1J7IZK5"/>
<evidence type="ECO:0000259" key="8">
    <source>
        <dbReference type="PROSITE" id="PS51183"/>
    </source>
</evidence>
<dbReference type="SUPFAM" id="SSF51197">
    <property type="entry name" value="Clavaminate synthase-like"/>
    <property type="match status" value="1"/>
</dbReference>
<feature type="compositionally biased region" description="Acidic residues" evidence="7">
    <location>
        <begin position="559"/>
        <end position="577"/>
    </location>
</feature>
<feature type="region of interest" description="Disordered" evidence="7">
    <location>
        <begin position="1002"/>
        <end position="1083"/>
    </location>
</feature>
<dbReference type="FunFam" id="2.60.120.650:FF:000024">
    <property type="entry name" value="Putative jumonji family transcription factor"/>
    <property type="match status" value="1"/>
</dbReference>
<evidence type="ECO:0000256" key="5">
    <source>
        <dbReference type="ARBA" id="ARBA00022833"/>
    </source>
</evidence>
<feature type="region of interest" description="Disordered" evidence="7">
    <location>
        <begin position="1416"/>
        <end position="1493"/>
    </location>
</feature>
<feature type="compositionally biased region" description="Polar residues" evidence="7">
    <location>
        <begin position="1046"/>
        <end position="1067"/>
    </location>
</feature>
<feature type="domain" description="PHD-type" evidence="10">
    <location>
        <begin position="623"/>
        <end position="746"/>
    </location>
</feature>
<feature type="region of interest" description="Disordered" evidence="7">
    <location>
        <begin position="854"/>
        <end position="877"/>
    </location>
</feature>
<dbReference type="SMART" id="SM00249">
    <property type="entry name" value="PHD"/>
    <property type="match status" value="1"/>
</dbReference>
<evidence type="ECO:0000259" key="9">
    <source>
        <dbReference type="PROSITE" id="PS51184"/>
    </source>
</evidence>
<keyword evidence="3" id="KW-0479">Metal-binding</keyword>
<feature type="compositionally biased region" description="Basic residues" evidence="7">
    <location>
        <begin position="234"/>
        <end position="244"/>
    </location>
</feature>
<dbReference type="Pfam" id="PF23258">
    <property type="entry name" value="DUF7072"/>
    <property type="match status" value="1"/>
</dbReference>
<feature type="domain" description="JmjC" evidence="9">
    <location>
        <begin position="373"/>
        <end position="536"/>
    </location>
</feature>
<dbReference type="Pfam" id="PF02373">
    <property type="entry name" value="JmjC"/>
    <property type="match status" value="1"/>
</dbReference>
<keyword evidence="4" id="KW-0863">Zinc-finger</keyword>
<feature type="domain" description="JmjN" evidence="8">
    <location>
        <begin position="97"/>
        <end position="138"/>
    </location>
</feature>
<name>A0A1J7IZK5_9PEZI</name>
<evidence type="ECO:0000256" key="1">
    <source>
        <dbReference type="ARBA" id="ARBA00009711"/>
    </source>
</evidence>
<dbReference type="Pfam" id="PF02375">
    <property type="entry name" value="JmjN"/>
    <property type="match status" value="1"/>
</dbReference>
<gene>
    <name evidence="11" type="ORF">CONLIGDRAFT_694496</name>
</gene>
<evidence type="ECO:0000256" key="3">
    <source>
        <dbReference type="ARBA" id="ARBA00022723"/>
    </source>
</evidence>
<dbReference type="Proteomes" id="UP000182658">
    <property type="component" value="Unassembled WGS sequence"/>
</dbReference>
<feature type="compositionally biased region" description="Acidic residues" evidence="7">
    <location>
        <begin position="58"/>
        <end position="69"/>
    </location>
</feature>
<proteinExistence type="inferred from homology"/>
<keyword evidence="12" id="KW-1185">Reference proteome</keyword>
<dbReference type="InterPro" id="IPR001965">
    <property type="entry name" value="Znf_PHD"/>
</dbReference>
<comment type="catalytic activity">
    <reaction evidence="6">
        <text>N(6),N(6),N(6)-trimethyl-L-lysyl(9)-[histone H3] + 2 2-oxoglutarate + 2 O2 = N(6)-methyl-L-lysyl(9)-[histone H3] + 2 formaldehyde + 2 succinate + 2 CO2</text>
        <dbReference type="Rhea" id="RHEA:60200"/>
        <dbReference type="Rhea" id="RHEA-COMP:15538"/>
        <dbReference type="Rhea" id="RHEA-COMP:15542"/>
        <dbReference type="ChEBI" id="CHEBI:15379"/>
        <dbReference type="ChEBI" id="CHEBI:16526"/>
        <dbReference type="ChEBI" id="CHEBI:16810"/>
        <dbReference type="ChEBI" id="CHEBI:16842"/>
        <dbReference type="ChEBI" id="CHEBI:30031"/>
        <dbReference type="ChEBI" id="CHEBI:61929"/>
        <dbReference type="ChEBI" id="CHEBI:61961"/>
        <dbReference type="EC" id="1.14.11.66"/>
    </reaction>
</comment>
<evidence type="ECO:0000256" key="6">
    <source>
        <dbReference type="ARBA" id="ARBA00049349"/>
    </source>
</evidence>
<evidence type="ECO:0000259" key="10">
    <source>
        <dbReference type="PROSITE" id="PS51805"/>
    </source>
</evidence>
<dbReference type="PROSITE" id="PS51183">
    <property type="entry name" value="JMJN"/>
    <property type="match status" value="1"/>
</dbReference>
<dbReference type="GO" id="GO:0010468">
    <property type="term" value="P:regulation of gene expression"/>
    <property type="evidence" value="ECO:0007669"/>
    <property type="project" value="TreeGrafter"/>
</dbReference>
<feature type="compositionally biased region" description="Polar residues" evidence="7">
    <location>
        <begin position="1025"/>
        <end position="1035"/>
    </location>
</feature>
<dbReference type="GO" id="GO:0000785">
    <property type="term" value="C:chromatin"/>
    <property type="evidence" value="ECO:0007669"/>
    <property type="project" value="TreeGrafter"/>
</dbReference>
<keyword evidence="5" id="KW-0862">Zinc</keyword>
<evidence type="ECO:0000256" key="4">
    <source>
        <dbReference type="ARBA" id="ARBA00022771"/>
    </source>
</evidence>
<dbReference type="InterPro" id="IPR003349">
    <property type="entry name" value="JmjN"/>
</dbReference>
<feature type="compositionally biased region" description="Basic and acidic residues" evidence="7">
    <location>
        <begin position="866"/>
        <end position="877"/>
    </location>
</feature>
<dbReference type="InParanoid" id="A0A1J7IZK5"/>
<evidence type="ECO:0000256" key="7">
    <source>
        <dbReference type="SAM" id="MobiDB-lite"/>
    </source>
</evidence>
<dbReference type="PANTHER" id="PTHR10694:SF7">
    <property type="entry name" value="[HISTONE H3]-TRIMETHYL-L-LYSINE(9) DEMETHYLASE"/>
    <property type="match status" value="1"/>
</dbReference>
<dbReference type="SMART" id="SM00545">
    <property type="entry name" value="JmjN"/>
    <property type="match status" value="1"/>
</dbReference>
<dbReference type="InterPro" id="IPR003347">
    <property type="entry name" value="JmjC_dom"/>
</dbReference>
<dbReference type="GO" id="GO:0140684">
    <property type="term" value="F:histone H3K9me2/H3K9me3 demethylase activity"/>
    <property type="evidence" value="ECO:0007669"/>
    <property type="project" value="UniProtKB-EC"/>
</dbReference>
<dbReference type="PROSITE" id="PS51184">
    <property type="entry name" value="JMJC"/>
    <property type="match status" value="1"/>
</dbReference>
<dbReference type="PANTHER" id="PTHR10694">
    <property type="entry name" value="LYSINE-SPECIFIC DEMETHYLASE"/>
    <property type="match status" value="1"/>
</dbReference>